<dbReference type="InterPro" id="IPR017441">
    <property type="entry name" value="Protein_kinase_ATP_BS"/>
</dbReference>
<gene>
    <name evidence="12" type="ORF">MONBRDRAFT_1900</name>
</gene>
<keyword evidence="2 10" id="KW-0723">Serine/threonine-protein kinase</keyword>
<dbReference type="InterPro" id="IPR050117">
    <property type="entry name" value="MAPK"/>
</dbReference>
<evidence type="ECO:0000256" key="7">
    <source>
        <dbReference type="ARBA" id="ARBA00047811"/>
    </source>
</evidence>
<sequence>MNKYQICDMIGEGAYGIVLKCINTETKEVVAIKKFKHTEDDLVHRNTLRELKMLKALRHPNIVRLLEAFRRKKRLIMVFEFMDGNLLESLEAQPYGLDIELVKRYTFQILLGLHWCHSHGIIHRDIKPENLLLSHDGHIKLCDFGFSRRLAPDGEHTEYVATRWYRPPELLVGAPYDYAVDIWGVACIIGEMADGQPVFAGDSDLDQLHVIQKAMGPLLPAHRAYLARNSRMRHAKILPASRRNALASRYTAVLPLPFLQLMLAMLAMDPEQRPSAEE</sequence>
<keyword evidence="3" id="KW-0808">Transferase</keyword>
<feature type="non-terminal residue" evidence="12">
    <location>
        <position position="278"/>
    </location>
</feature>
<evidence type="ECO:0000256" key="5">
    <source>
        <dbReference type="ARBA" id="ARBA00022777"/>
    </source>
</evidence>
<evidence type="ECO:0000256" key="3">
    <source>
        <dbReference type="ARBA" id="ARBA00022679"/>
    </source>
</evidence>
<evidence type="ECO:0000256" key="1">
    <source>
        <dbReference type="ARBA" id="ARBA00012425"/>
    </source>
</evidence>
<feature type="binding site" evidence="9">
    <location>
        <position position="34"/>
    </location>
    <ligand>
        <name>ATP</name>
        <dbReference type="ChEBI" id="CHEBI:30616"/>
    </ligand>
</feature>
<dbReference type="KEGG" id="mbr:MONBRDRAFT_1900"/>
<dbReference type="RefSeq" id="XP_001742556.1">
    <property type="nucleotide sequence ID" value="XM_001742504.1"/>
</dbReference>
<protein>
    <recommendedName>
        <fullName evidence="1">cyclin-dependent kinase</fullName>
        <ecNumber evidence="1">2.7.11.22</ecNumber>
    </recommendedName>
</protein>
<dbReference type="SMART" id="SM00220">
    <property type="entry name" value="S_TKc"/>
    <property type="match status" value="1"/>
</dbReference>
<dbReference type="GO" id="GO:0005634">
    <property type="term" value="C:nucleus"/>
    <property type="evidence" value="ECO:0000318"/>
    <property type="project" value="GO_Central"/>
</dbReference>
<comment type="similarity">
    <text evidence="10">Belongs to the protein kinase superfamily.</text>
</comment>
<dbReference type="PROSITE" id="PS00107">
    <property type="entry name" value="PROTEIN_KINASE_ATP"/>
    <property type="match status" value="1"/>
</dbReference>
<dbReference type="AlphaFoldDB" id="A9UP11"/>
<dbReference type="PANTHER" id="PTHR24055">
    <property type="entry name" value="MITOGEN-ACTIVATED PROTEIN KINASE"/>
    <property type="match status" value="1"/>
</dbReference>
<proteinExistence type="inferred from homology"/>
<reference evidence="12 13" key="1">
    <citation type="journal article" date="2008" name="Nature">
        <title>The genome of the choanoflagellate Monosiga brevicollis and the origin of metazoans.</title>
        <authorList>
            <consortium name="JGI Sequencing"/>
            <person name="King N."/>
            <person name="Westbrook M.J."/>
            <person name="Young S.L."/>
            <person name="Kuo A."/>
            <person name="Abedin M."/>
            <person name="Chapman J."/>
            <person name="Fairclough S."/>
            <person name="Hellsten U."/>
            <person name="Isogai Y."/>
            <person name="Letunic I."/>
            <person name="Marr M."/>
            <person name="Pincus D."/>
            <person name="Putnam N."/>
            <person name="Rokas A."/>
            <person name="Wright K.J."/>
            <person name="Zuzow R."/>
            <person name="Dirks W."/>
            <person name="Good M."/>
            <person name="Goodstein D."/>
            <person name="Lemons D."/>
            <person name="Li W."/>
            <person name="Lyons J.B."/>
            <person name="Morris A."/>
            <person name="Nichols S."/>
            <person name="Richter D.J."/>
            <person name="Salamov A."/>
            <person name="Bork P."/>
            <person name="Lim W.A."/>
            <person name="Manning G."/>
            <person name="Miller W.T."/>
            <person name="McGinnis W."/>
            <person name="Shapiro H."/>
            <person name="Tjian R."/>
            <person name="Grigoriev I.V."/>
            <person name="Rokhsar D."/>
        </authorList>
    </citation>
    <scope>NUCLEOTIDE SEQUENCE [LARGE SCALE GENOMIC DNA]</scope>
    <source>
        <strain evidence="13">MX1 / ATCC 50154</strain>
    </source>
</reference>
<dbReference type="PROSITE" id="PS50011">
    <property type="entry name" value="PROTEIN_KINASE_DOM"/>
    <property type="match status" value="1"/>
</dbReference>
<dbReference type="Gene3D" id="1.10.510.10">
    <property type="entry name" value="Transferase(Phosphotransferase) domain 1"/>
    <property type="match status" value="1"/>
</dbReference>
<evidence type="ECO:0000313" key="13">
    <source>
        <dbReference type="Proteomes" id="UP000001357"/>
    </source>
</evidence>
<name>A9UP11_MONBE</name>
<dbReference type="InterPro" id="IPR000719">
    <property type="entry name" value="Prot_kinase_dom"/>
</dbReference>
<dbReference type="InParanoid" id="A9UP11"/>
<keyword evidence="4 9" id="KW-0547">Nucleotide-binding</keyword>
<comment type="catalytic activity">
    <reaction evidence="7">
        <text>L-threonyl-[protein] + ATP = O-phospho-L-threonyl-[protein] + ADP + H(+)</text>
        <dbReference type="Rhea" id="RHEA:46608"/>
        <dbReference type="Rhea" id="RHEA-COMP:11060"/>
        <dbReference type="Rhea" id="RHEA-COMP:11605"/>
        <dbReference type="ChEBI" id="CHEBI:15378"/>
        <dbReference type="ChEBI" id="CHEBI:30013"/>
        <dbReference type="ChEBI" id="CHEBI:30616"/>
        <dbReference type="ChEBI" id="CHEBI:61977"/>
        <dbReference type="ChEBI" id="CHEBI:456216"/>
        <dbReference type="EC" id="2.7.11.22"/>
    </reaction>
</comment>
<evidence type="ECO:0000256" key="8">
    <source>
        <dbReference type="ARBA" id="ARBA00048367"/>
    </source>
</evidence>
<dbReference type="STRING" id="81824.A9UP11"/>
<dbReference type="EC" id="2.7.11.22" evidence="1"/>
<dbReference type="GO" id="GO:0004693">
    <property type="term" value="F:cyclin-dependent protein serine/threonine kinase activity"/>
    <property type="evidence" value="ECO:0007669"/>
    <property type="project" value="UniProtKB-EC"/>
</dbReference>
<dbReference type="FunFam" id="3.30.200.20:FF:000049">
    <property type="entry name" value="cyclin-dependent kinase-like 1 isoform X1"/>
    <property type="match status" value="1"/>
</dbReference>
<evidence type="ECO:0000256" key="9">
    <source>
        <dbReference type="PROSITE-ProRule" id="PRU10141"/>
    </source>
</evidence>
<evidence type="ECO:0000256" key="10">
    <source>
        <dbReference type="RuleBase" id="RU000304"/>
    </source>
</evidence>
<dbReference type="InterPro" id="IPR008271">
    <property type="entry name" value="Ser/Thr_kinase_AS"/>
</dbReference>
<dbReference type="eggNOG" id="KOG0593">
    <property type="taxonomic scope" value="Eukaryota"/>
</dbReference>
<dbReference type="GeneID" id="5887548"/>
<dbReference type="EMBL" id="CH991543">
    <property type="protein sequence ID" value="EDQ92794.1"/>
    <property type="molecule type" value="Genomic_DNA"/>
</dbReference>
<dbReference type="GO" id="GO:0004672">
    <property type="term" value="F:protein kinase activity"/>
    <property type="evidence" value="ECO:0000318"/>
    <property type="project" value="GO_Central"/>
</dbReference>
<dbReference type="InterPro" id="IPR011009">
    <property type="entry name" value="Kinase-like_dom_sf"/>
</dbReference>
<comment type="catalytic activity">
    <reaction evidence="8">
        <text>L-seryl-[protein] + ATP = O-phospho-L-seryl-[protein] + ADP + H(+)</text>
        <dbReference type="Rhea" id="RHEA:17989"/>
        <dbReference type="Rhea" id="RHEA-COMP:9863"/>
        <dbReference type="Rhea" id="RHEA-COMP:11604"/>
        <dbReference type="ChEBI" id="CHEBI:15378"/>
        <dbReference type="ChEBI" id="CHEBI:29999"/>
        <dbReference type="ChEBI" id="CHEBI:30616"/>
        <dbReference type="ChEBI" id="CHEBI:83421"/>
        <dbReference type="ChEBI" id="CHEBI:456216"/>
        <dbReference type="EC" id="2.7.11.22"/>
    </reaction>
</comment>
<evidence type="ECO:0000259" key="11">
    <source>
        <dbReference type="PROSITE" id="PS50011"/>
    </source>
</evidence>
<evidence type="ECO:0000256" key="4">
    <source>
        <dbReference type="ARBA" id="ARBA00022741"/>
    </source>
</evidence>
<evidence type="ECO:0000256" key="2">
    <source>
        <dbReference type="ARBA" id="ARBA00022527"/>
    </source>
</evidence>
<dbReference type="Proteomes" id="UP000001357">
    <property type="component" value="Unassembled WGS sequence"/>
</dbReference>
<keyword evidence="5" id="KW-0418">Kinase</keyword>
<keyword evidence="13" id="KW-1185">Reference proteome</keyword>
<organism evidence="12 13">
    <name type="scientific">Monosiga brevicollis</name>
    <name type="common">Choanoflagellate</name>
    <dbReference type="NCBI Taxonomy" id="81824"/>
    <lineage>
        <taxon>Eukaryota</taxon>
        <taxon>Choanoflagellata</taxon>
        <taxon>Craspedida</taxon>
        <taxon>Salpingoecidae</taxon>
        <taxon>Monosiga</taxon>
    </lineage>
</organism>
<dbReference type="OMA" id="CAWFTEA"/>
<dbReference type="PROSITE" id="PS00108">
    <property type="entry name" value="PROTEIN_KINASE_ST"/>
    <property type="match status" value="1"/>
</dbReference>
<accession>A9UP11</accession>
<feature type="domain" description="Protein kinase" evidence="11">
    <location>
        <begin position="4"/>
        <end position="278"/>
    </location>
</feature>
<dbReference type="FunFam" id="1.10.510.10:FF:000624">
    <property type="entry name" value="Mitogen-activated protein kinase"/>
    <property type="match status" value="1"/>
</dbReference>
<evidence type="ECO:0000256" key="6">
    <source>
        <dbReference type="ARBA" id="ARBA00022840"/>
    </source>
</evidence>
<dbReference type="Gene3D" id="3.30.200.20">
    <property type="entry name" value="Phosphorylase Kinase, domain 1"/>
    <property type="match status" value="1"/>
</dbReference>
<dbReference type="Pfam" id="PF00069">
    <property type="entry name" value="Pkinase"/>
    <property type="match status" value="1"/>
</dbReference>
<evidence type="ECO:0000313" key="12">
    <source>
        <dbReference type="EMBL" id="EDQ92794.1"/>
    </source>
</evidence>
<dbReference type="GO" id="GO:0005524">
    <property type="term" value="F:ATP binding"/>
    <property type="evidence" value="ECO:0007669"/>
    <property type="project" value="UniProtKB-UniRule"/>
</dbReference>
<dbReference type="SUPFAM" id="SSF56112">
    <property type="entry name" value="Protein kinase-like (PK-like)"/>
    <property type="match status" value="1"/>
</dbReference>
<keyword evidence="6 9" id="KW-0067">ATP-binding</keyword>